<comment type="caution">
    <text evidence="2">The sequence shown here is derived from an EMBL/GenBank/DDBJ whole genome shotgun (WGS) entry which is preliminary data.</text>
</comment>
<accession>A0ABQ9HCY4</accession>
<dbReference type="InterPro" id="IPR029526">
    <property type="entry name" value="PGBD"/>
</dbReference>
<dbReference type="PANTHER" id="PTHR46599:SF3">
    <property type="entry name" value="PIGGYBAC TRANSPOSABLE ELEMENT-DERIVED PROTEIN 4"/>
    <property type="match status" value="1"/>
</dbReference>
<dbReference type="Pfam" id="PF13843">
    <property type="entry name" value="DDE_Tnp_1_7"/>
    <property type="match status" value="2"/>
</dbReference>
<proteinExistence type="predicted"/>
<dbReference type="PANTHER" id="PTHR46599">
    <property type="entry name" value="PIGGYBAC TRANSPOSABLE ELEMENT-DERIVED PROTEIN 4"/>
    <property type="match status" value="1"/>
</dbReference>
<feature type="domain" description="PiggyBac transposable element-derived protein" evidence="1">
    <location>
        <begin position="98"/>
        <end position="159"/>
    </location>
</feature>
<keyword evidence="3" id="KW-1185">Reference proteome</keyword>
<protein>
    <recommendedName>
        <fullName evidence="1">PiggyBac transposable element-derived protein domain-containing protein</fullName>
    </recommendedName>
</protein>
<gene>
    <name evidence="2" type="ORF">PR048_018698</name>
</gene>
<reference evidence="2 3" key="1">
    <citation type="submission" date="2023-02" db="EMBL/GenBank/DDBJ databases">
        <title>LHISI_Scaffold_Assembly.</title>
        <authorList>
            <person name="Stuart O.P."/>
            <person name="Cleave R."/>
            <person name="Magrath M.J.L."/>
            <person name="Mikheyev A.S."/>
        </authorList>
    </citation>
    <scope>NUCLEOTIDE SEQUENCE [LARGE SCALE GENOMIC DNA]</scope>
    <source>
        <strain evidence="2">Daus_M_001</strain>
        <tissue evidence="2">Leg muscle</tissue>
    </source>
</reference>
<dbReference type="Proteomes" id="UP001159363">
    <property type="component" value="Chromosome 5"/>
</dbReference>
<name>A0ABQ9HCY4_9NEOP</name>
<feature type="domain" description="PiggyBac transposable element-derived protein" evidence="1">
    <location>
        <begin position="1"/>
        <end position="89"/>
    </location>
</feature>
<dbReference type="EMBL" id="JARBHB010000006">
    <property type="protein sequence ID" value="KAJ8882210.1"/>
    <property type="molecule type" value="Genomic_DNA"/>
</dbReference>
<evidence type="ECO:0000313" key="2">
    <source>
        <dbReference type="EMBL" id="KAJ8882210.1"/>
    </source>
</evidence>
<evidence type="ECO:0000259" key="1">
    <source>
        <dbReference type="Pfam" id="PF13843"/>
    </source>
</evidence>
<evidence type="ECO:0000313" key="3">
    <source>
        <dbReference type="Proteomes" id="UP001159363"/>
    </source>
</evidence>
<sequence>MYEELNKNLQQFRIFHKDHSIDESMVPSYGHHSYEMFIHRQPIRFGYKVWILCSNNGYPYNMEIYGRKSESHNEPLGSMVVNNLLSSCGKYFRNRAIFKNYEKKVNIPEPNLIRKYNLGVGGVDVLDRLLGSYRPQLRSKKWRWNLFSNSLHMAVVASYLLYQEVHNDKQTSQLNFRRTVPKRLLHLWPTTTSRPGPRAREHSSLQKASWGGRRIRHDGVFCRYSLSVENLHAIFHRGGRRQGGRREGSLVVGLAPAPVVRSIGNRVGIAI</sequence>
<organism evidence="2 3">
    <name type="scientific">Dryococelus australis</name>
    <dbReference type="NCBI Taxonomy" id="614101"/>
    <lineage>
        <taxon>Eukaryota</taxon>
        <taxon>Metazoa</taxon>
        <taxon>Ecdysozoa</taxon>
        <taxon>Arthropoda</taxon>
        <taxon>Hexapoda</taxon>
        <taxon>Insecta</taxon>
        <taxon>Pterygota</taxon>
        <taxon>Neoptera</taxon>
        <taxon>Polyneoptera</taxon>
        <taxon>Phasmatodea</taxon>
        <taxon>Verophasmatodea</taxon>
        <taxon>Anareolatae</taxon>
        <taxon>Phasmatidae</taxon>
        <taxon>Eurycanthinae</taxon>
        <taxon>Dryococelus</taxon>
    </lineage>
</organism>